<keyword evidence="2" id="KW-1185">Reference proteome</keyword>
<protein>
    <submittedName>
        <fullName evidence="1">Uncharacterized protein</fullName>
    </submittedName>
</protein>
<gene>
    <name evidence="1" type="ORF">MENTE1834_LOCUS15121</name>
</gene>
<comment type="caution">
    <text evidence="1">The sequence shown here is derived from an EMBL/GenBank/DDBJ whole genome shotgun (WGS) entry which is preliminary data.</text>
</comment>
<evidence type="ECO:0000313" key="1">
    <source>
        <dbReference type="EMBL" id="CAK5057178.1"/>
    </source>
</evidence>
<dbReference type="Proteomes" id="UP001497535">
    <property type="component" value="Unassembled WGS sequence"/>
</dbReference>
<reference evidence="1" key="1">
    <citation type="submission" date="2023-11" db="EMBL/GenBank/DDBJ databases">
        <authorList>
            <person name="Poullet M."/>
        </authorList>
    </citation>
    <scope>NUCLEOTIDE SEQUENCE</scope>
    <source>
        <strain evidence="1">E1834</strain>
    </source>
</reference>
<proteinExistence type="predicted"/>
<sequence length="60" mass="7059">MFSLPPEAKLDVLKCFTFDQLSSVKLASSYFYNSINKLEEKLCYRMKFNQISIVNNQIFL</sequence>
<name>A0ACB0YQB3_MELEN</name>
<dbReference type="EMBL" id="CAVMJV010000016">
    <property type="protein sequence ID" value="CAK5057178.1"/>
    <property type="molecule type" value="Genomic_DNA"/>
</dbReference>
<accession>A0ACB0YQB3</accession>
<organism evidence="1 2">
    <name type="scientific">Meloidogyne enterolobii</name>
    <name type="common">Root-knot nematode worm</name>
    <name type="synonym">Meloidogyne mayaguensis</name>
    <dbReference type="NCBI Taxonomy" id="390850"/>
    <lineage>
        <taxon>Eukaryota</taxon>
        <taxon>Metazoa</taxon>
        <taxon>Ecdysozoa</taxon>
        <taxon>Nematoda</taxon>
        <taxon>Chromadorea</taxon>
        <taxon>Rhabditida</taxon>
        <taxon>Tylenchina</taxon>
        <taxon>Tylenchomorpha</taxon>
        <taxon>Tylenchoidea</taxon>
        <taxon>Meloidogynidae</taxon>
        <taxon>Meloidogyninae</taxon>
        <taxon>Meloidogyne</taxon>
    </lineage>
</organism>
<evidence type="ECO:0000313" key="2">
    <source>
        <dbReference type="Proteomes" id="UP001497535"/>
    </source>
</evidence>